<keyword evidence="3" id="KW-1185">Reference proteome</keyword>
<evidence type="ECO:0000313" key="3">
    <source>
        <dbReference type="Proteomes" id="UP001583172"/>
    </source>
</evidence>
<feature type="region of interest" description="Disordered" evidence="1">
    <location>
        <begin position="165"/>
        <end position="194"/>
    </location>
</feature>
<feature type="compositionally biased region" description="Low complexity" evidence="1">
    <location>
        <begin position="374"/>
        <end position="405"/>
    </location>
</feature>
<sequence length="523" mass="55177">MSVFSVIKRGRQAAKEHKEEQAKKQREENQKPPYKHIPKHAAIDALSGGPAGWRENDRRRIVEQNRRRSAMGSNNAGSTAHLGQFPPSFHPATLPRVHSSLSHVSYPTAYADPVVRLPRNYSLGSMPPGWNRDTIINYSATLDATGLSASSSIKGKEVERMLMDRSYRTSRSSSRVSASRVPLPPATWAYSSPSSSASSSAAIASVVNFSEVPSPAESSSTSTSSDSQEDLQMKPMVRHNVTDNTTTAARTPSHRHSPSSASDRDGAESLHRLHPSRSRRASDAASLSRSISLAPPTGTSTSVPPVPTLPPTEVGAAITTSEPAPIIGLAVSEGLDAEEEENRQEGEKAEAEGSDETEFATAESSNDADEDSEATVVVPATPAPAPTTVVPAALATASSSAKSTSGPKRASKVTRFSDLEPIQSHGTTVVTVTANPPSPKGKSKSKDKKRNTVTTTTSLPIDFDESALPPPRTLELPSPGAAAAAPPVKSGKLTKSASPQVAGGKLVKKNRWSLFGRNTAVAV</sequence>
<dbReference type="EMBL" id="JAZGSY010000107">
    <property type="protein sequence ID" value="KAL1840566.1"/>
    <property type="molecule type" value="Genomic_DNA"/>
</dbReference>
<gene>
    <name evidence="2" type="ORF">VTJ49DRAFT_298</name>
</gene>
<feature type="compositionally biased region" description="Low complexity" evidence="1">
    <location>
        <begin position="169"/>
        <end position="180"/>
    </location>
</feature>
<accession>A0ABR3VGK5</accession>
<organism evidence="2 3">
    <name type="scientific">Humicola insolens</name>
    <name type="common">Soft-rot fungus</name>
    <dbReference type="NCBI Taxonomy" id="85995"/>
    <lineage>
        <taxon>Eukaryota</taxon>
        <taxon>Fungi</taxon>
        <taxon>Dikarya</taxon>
        <taxon>Ascomycota</taxon>
        <taxon>Pezizomycotina</taxon>
        <taxon>Sordariomycetes</taxon>
        <taxon>Sordariomycetidae</taxon>
        <taxon>Sordariales</taxon>
        <taxon>Chaetomiaceae</taxon>
        <taxon>Mycothermus</taxon>
    </lineage>
</organism>
<feature type="region of interest" description="Disordered" evidence="1">
    <location>
        <begin position="1"/>
        <end position="87"/>
    </location>
</feature>
<evidence type="ECO:0000313" key="2">
    <source>
        <dbReference type="EMBL" id="KAL1840566.1"/>
    </source>
</evidence>
<feature type="compositionally biased region" description="Polar residues" evidence="1">
    <location>
        <begin position="424"/>
        <end position="435"/>
    </location>
</feature>
<feature type="compositionally biased region" description="Basic and acidic residues" evidence="1">
    <location>
        <begin position="13"/>
        <end position="30"/>
    </location>
</feature>
<protein>
    <submittedName>
        <fullName evidence="2">Uncharacterized protein</fullName>
    </submittedName>
</protein>
<evidence type="ECO:0000256" key="1">
    <source>
        <dbReference type="SAM" id="MobiDB-lite"/>
    </source>
</evidence>
<feature type="compositionally biased region" description="Basic and acidic residues" evidence="1">
    <location>
        <begin position="54"/>
        <end position="66"/>
    </location>
</feature>
<comment type="caution">
    <text evidence="2">The sequence shown here is derived from an EMBL/GenBank/DDBJ whole genome shotgun (WGS) entry which is preliminary data.</text>
</comment>
<reference evidence="2 3" key="1">
    <citation type="journal article" date="2024" name="Commun. Biol.">
        <title>Comparative genomic analysis of thermophilic fungi reveals convergent evolutionary adaptations and gene losses.</title>
        <authorList>
            <person name="Steindorff A.S."/>
            <person name="Aguilar-Pontes M.V."/>
            <person name="Robinson A.J."/>
            <person name="Andreopoulos B."/>
            <person name="LaButti K."/>
            <person name="Kuo A."/>
            <person name="Mondo S."/>
            <person name="Riley R."/>
            <person name="Otillar R."/>
            <person name="Haridas S."/>
            <person name="Lipzen A."/>
            <person name="Grimwood J."/>
            <person name="Schmutz J."/>
            <person name="Clum A."/>
            <person name="Reid I.D."/>
            <person name="Moisan M.C."/>
            <person name="Butler G."/>
            <person name="Nguyen T.T.M."/>
            <person name="Dewar K."/>
            <person name="Conant G."/>
            <person name="Drula E."/>
            <person name="Henrissat B."/>
            <person name="Hansel C."/>
            <person name="Singer S."/>
            <person name="Hutchinson M.I."/>
            <person name="de Vries R.P."/>
            <person name="Natvig D.O."/>
            <person name="Powell A.J."/>
            <person name="Tsang A."/>
            <person name="Grigoriev I.V."/>
        </authorList>
    </citation>
    <scope>NUCLEOTIDE SEQUENCE [LARGE SCALE GENOMIC DNA]</scope>
    <source>
        <strain evidence="2 3">CBS 620.91</strain>
    </source>
</reference>
<feature type="compositionally biased region" description="Basic and acidic residues" evidence="1">
    <location>
        <begin position="262"/>
        <end position="271"/>
    </location>
</feature>
<feature type="compositionally biased region" description="Low complexity" evidence="1">
    <location>
        <begin position="477"/>
        <end position="487"/>
    </location>
</feature>
<feature type="region of interest" description="Disordered" evidence="1">
    <location>
        <begin position="212"/>
        <end position="507"/>
    </location>
</feature>
<feature type="compositionally biased region" description="Low complexity" evidence="1">
    <location>
        <begin position="212"/>
        <end position="226"/>
    </location>
</feature>
<proteinExistence type="predicted"/>
<dbReference type="Proteomes" id="UP001583172">
    <property type="component" value="Unassembled WGS sequence"/>
</dbReference>
<feature type="compositionally biased region" description="Basic residues" evidence="1">
    <location>
        <begin position="441"/>
        <end position="451"/>
    </location>
</feature>
<feature type="compositionally biased region" description="Low complexity" evidence="1">
    <location>
        <begin position="283"/>
        <end position="303"/>
    </location>
</feature>
<name>A0ABR3VGK5_HUMIN</name>